<proteinExistence type="predicted"/>
<sequence>MIALSNGRLRLQLVPEVGGGVARLDWWTDDGLVPLMRPRVEASGAPAHPGDPNHLACYPLVPWSNRIGGRGFTHAGCRVDLAPNRHDDPYPIHGTAWQRSWSVENHDAHTARMTLEDASPGGYAYHATLRYALSEDTLDVRLRVINTGSRALPFGIGLHPFFARRPGVRLRAPATGVWLNDGQSPMPTELASVPSCWDFGRSLPLPLGGLNHAFIGWTGDATIEWPTERLALHVAAEDHVYVLYVPEGEDFFCFEPVDHPIDAVHLPGGAVENGMTELARGTSMERRFLFRVDASGR</sequence>
<dbReference type="Proteomes" id="UP001528850">
    <property type="component" value="Unassembled WGS sequence"/>
</dbReference>
<organism evidence="1 2">
    <name type="scientific">Luteibacter sahnii</name>
    <dbReference type="NCBI Taxonomy" id="3021977"/>
    <lineage>
        <taxon>Bacteria</taxon>
        <taxon>Pseudomonadati</taxon>
        <taxon>Pseudomonadota</taxon>
        <taxon>Gammaproteobacteria</taxon>
        <taxon>Lysobacterales</taxon>
        <taxon>Rhodanobacteraceae</taxon>
        <taxon>Luteibacter</taxon>
    </lineage>
</organism>
<dbReference type="CDD" id="cd09021">
    <property type="entry name" value="Aldose_epim_Ec_YphB"/>
    <property type="match status" value="1"/>
</dbReference>
<protein>
    <submittedName>
        <fullName evidence="1">Aldose 1-epimerase</fullName>
    </submittedName>
</protein>
<dbReference type="InterPro" id="IPR014718">
    <property type="entry name" value="GH-type_carb-bd"/>
</dbReference>
<evidence type="ECO:0000313" key="1">
    <source>
        <dbReference type="EMBL" id="MDF4024163.1"/>
    </source>
</evidence>
<keyword evidence="2" id="KW-1185">Reference proteome</keyword>
<dbReference type="InterPro" id="IPR011013">
    <property type="entry name" value="Gal_mutarotase_sf_dom"/>
</dbReference>
<comment type="caution">
    <text evidence="1">The sequence shown here is derived from an EMBL/GenBank/DDBJ whole genome shotgun (WGS) entry which is preliminary data.</text>
</comment>
<evidence type="ECO:0000313" key="2">
    <source>
        <dbReference type="Proteomes" id="UP001528850"/>
    </source>
</evidence>
<name>A0ABT6B8G0_9GAMM</name>
<accession>A0ABT6B8G0</accession>
<dbReference type="EMBL" id="JARJJS010000001">
    <property type="protein sequence ID" value="MDF4024163.1"/>
    <property type="molecule type" value="Genomic_DNA"/>
</dbReference>
<gene>
    <name evidence="1" type="ORF">P3W24_04150</name>
</gene>
<dbReference type="InterPro" id="IPR008183">
    <property type="entry name" value="Aldose_1/G6P_1-epimerase"/>
</dbReference>
<dbReference type="Gene3D" id="2.70.98.10">
    <property type="match status" value="1"/>
</dbReference>
<dbReference type="Pfam" id="PF01263">
    <property type="entry name" value="Aldose_epim"/>
    <property type="match status" value="1"/>
</dbReference>
<dbReference type="SUPFAM" id="SSF74650">
    <property type="entry name" value="Galactose mutarotase-like"/>
    <property type="match status" value="1"/>
</dbReference>
<reference evidence="1 2" key="1">
    <citation type="journal article" date="2024" name="Curr. Microbiol.">
        <title>Luteibacter sahnii sp. nov., A Novel Yellow-Colored Xanthomonadin Pigment Producing Probiotic Bacterium from Healthy Rice Seed Microbiome.</title>
        <authorList>
            <person name="Jaiswal G."/>
            <person name="Rana R."/>
            <person name="Nayak P.K."/>
            <person name="Chouhan R."/>
            <person name="Gandhi S.G."/>
            <person name="Patel H.K."/>
            <person name="Patil P.B."/>
        </authorList>
    </citation>
    <scope>NUCLEOTIDE SEQUENCE [LARGE SCALE GENOMIC DNA]</scope>
    <source>
        <strain evidence="1 2">PPL201</strain>
    </source>
</reference>